<comment type="caution">
    <text evidence="13">The sequence shown here is derived from an EMBL/GenBank/DDBJ whole genome shotgun (WGS) entry which is preliminary data.</text>
</comment>
<keyword evidence="4" id="KW-1134">Transmembrane beta strand</keyword>
<comment type="similarity">
    <text evidence="2">Belongs to the outer membrane OOP (TC 1.B.6) superfamily. OmpA family.</text>
</comment>
<reference evidence="13 14" key="1">
    <citation type="journal article" date="2012" name="Science">
        <title>Ecological populations of bacteria act as socially cohesive units of antibiotic production and resistance.</title>
        <authorList>
            <person name="Cordero O.X."/>
            <person name="Wildschutte H."/>
            <person name="Kirkup B."/>
            <person name="Proehl S."/>
            <person name="Ngo L."/>
            <person name="Hussain F."/>
            <person name="Le Roux F."/>
            <person name="Mincer T."/>
            <person name="Polz M.F."/>
        </authorList>
    </citation>
    <scope>NUCLEOTIDE SEQUENCE [LARGE SCALE GENOMIC DNA]</scope>
    <source>
        <strain evidence="13 14">5S-186</strain>
    </source>
</reference>
<dbReference type="Proteomes" id="UP000095059">
    <property type="component" value="Unassembled WGS sequence"/>
</dbReference>
<evidence type="ECO:0000256" key="3">
    <source>
        <dbReference type="ARBA" id="ARBA00022448"/>
    </source>
</evidence>
<name>A0ABX3AUA9_ALILO</name>
<keyword evidence="5" id="KW-0812">Transmembrane</keyword>
<evidence type="ECO:0000256" key="6">
    <source>
        <dbReference type="ARBA" id="ARBA00023065"/>
    </source>
</evidence>
<evidence type="ECO:0000313" key="14">
    <source>
        <dbReference type="Proteomes" id="UP000095059"/>
    </source>
</evidence>
<keyword evidence="8 10" id="KW-0472">Membrane</keyword>
<comment type="subcellular location">
    <subcellularLocation>
        <location evidence="1">Cell outer membrane</location>
        <topology evidence="1">Multi-pass membrane protein</topology>
    </subcellularLocation>
</comment>
<dbReference type="InterPro" id="IPR006664">
    <property type="entry name" value="OMP_bac"/>
</dbReference>
<feature type="domain" description="OmpA-like" evidence="12">
    <location>
        <begin position="218"/>
        <end position="335"/>
    </location>
</feature>
<dbReference type="PRINTS" id="PR01021">
    <property type="entry name" value="OMPADOMAIN"/>
</dbReference>
<dbReference type="InterPro" id="IPR006665">
    <property type="entry name" value="OmpA-like"/>
</dbReference>
<dbReference type="SUPFAM" id="SSF56925">
    <property type="entry name" value="OMPA-like"/>
    <property type="match status" value="1"/>
</dbReference>
<keyword evidence="14" id="KW-1185">Reference proteome</keyword>
<dbReference type="EMBL" id="AJYJ02000098">
    <property type="protein sequence ID" value="OEF11837.1"/>
    <property type="molecule type" value="Genomic_DNA"/>
</dbReference>
<dbReference type="PANTHER" id="PTHR30329">
    <property type="entry name" value="STATOR ELEMENT OF FLAGELLAR MOTOR COMPLEX"/>
    <property type="match status" value="1"/>
</dbReference>
<evidence type="ECO:0000256" key="4">
    <source>
        <dbReference type="ARBA" id="ARBA00022452"/>
    </source>
</evidence>
<dbReference type="Pfam" id="PF01389">
    <property type="entry name" value="OmpA_membrane"/>
    <property type="match status" value="1"/>
</dbReference>
<keyword evidence="9" id="KW-0998">Cell outer membrane</keyword>
<evidence type="ECO:0000256" key="7">
    <source>
        <dbReference type="ARBA" id="ARBA00023114"/>
    </source>
</evidence>
<dbReference type="SUPFAM" id="SSF103088">
    <property type="entry name" value="OmpA-like"/>
    <property type="match status" value="1"/>
</dbReference>
<dbReference type="Gene3D" id="2.40.160.20">
    <property type="match status" value="1"/>
</dbReference>
<proteinExistence type="inferred from homology"/>
<evidence type="ECO:0000256" key="10">
    <source>
        <dbReference type="PROSITE-ProRule" id="PRU00473"/>
    </source>
</evidence>
<evidence type="ECO:0000256" key="1">
    <source>
        <dbReference type="ARBA" id="ARBA00004571"/>
    </source>
</evidence>
<dbReference type="InterPro" id="IPR000498">
    <property type="entry name" value="OmpA-like_TM_dom"/>
</dbReference>
<organism evidence="13 14">
    <name type="scientific">Aliivibrio logei 5S-186</name>
    <dbReference type="NCBI Taxonomy" id="626086"/>
    <lineage>
        <taxon>Bacteria</taxon>
        <taxon>Pseudomonadati</taxon>
        <taxon>Pseudomonadota</taxon>
        <taxon>Gammaproteobacteria</taxon>
        <taxon>Vibrionales</taxon>
        <taxon>Vibrionaceae</taxon>
        <taxon>Aliivibrio</taxon>
    </lineage>
</organism>
<dbReference type="PROSITE" id="PS51123">
    <property type="entry name" value="OMPA_2"/>
    <property type="match status" value="1"/>
</dbReference>
<dbReference type="Pfam" id="PF00691">
    <property type="entry name" value="OmpA"/>
    <property type="match status" value="1"/>
</dbReference>
<evidence type="ECO:0000256" key="2">
    <source>
        <dbReference type="ARBA" id="ARBA00005710"/>
    </source>
</evidence>
<keyword evidence="3" id="KW-0813">Transport</keyword>
<evidence type="ECO:0000256" key="11">
    <source>
        <dbReference type="SAM" id="SignalP"/>
    </source>
</evidence>
<accession>A0ABX3AUA9</accession>
<protein>
    <recommendedName>
        <fullName evidence="12">OmpA-like domain-containing protein</fullName>
    </recommendedName>
</protein>
<feature type="signal peptide" evidence="11">
    <location>
        <begin position="1"/>
        <end position="20"/>
    </location>
</feature>
<gene>
    <name evidence="13" type="ORF">A1Q5_09850</name>
</gene>
<sequence>MKMIVLFCWIISTLSWTAHAENIVQYPQFFIGAKSGYQFADDKEQHHIGTGSAVLDFYGGVQFSKFWSWDLGYQYHHDVEENSIKVKTWLIDSGFRYDWYIQDDFNIYGRVGAAFWNMEKITFNNDFDVKGVSPLSEFGVKYQLTTNIDFSVGYQYIYGIGKSNTGKYDSHGLLIGVFYTFGRIERLEKHKNTVIEIASTSYLEKTIRVDDISPQKKSNLIDLSMGRNYLFESDSFEFIDKSNDNLMDWAVYLQHNPKYKINVIGYTDSIGTEVYNEGLSMMRAQVVANKLKTLGVNSDSILVSSKGELQPIASNNTIEGRAKNRRVRITILKSIK</sequence>
<dbReference type="InterPro" id="IPR036737">
    <property type="entry name" value="OmpA-like_sf"/>
</dbReference>
<keyword evidence="7" id="KW-0626">Porin</keyword>
<keyword evidence="6" id="KW-0406">Ion transport</keyword>
<dbReference type="CDD" id="cd07185">
    <property type="entry name" value="OmpA_C-like"/>
    <property type="match status" value="1"/>
</dbReference>
<evidence type="ECO:0000256" key="5">
    <source>
        <dbReference type="ARBA" id="ARBA00022692"/>
    </source>
</evidence>
<dbReference type="RefSeq" id="WP_017021604.1">
    <property type="nucleotide sequence ID" value="NZ_AJYJ02000098.1"/>
</dbReference>
<feature type="chain" id="PRO_5046090217" description="OmpA-like domain-containing protein" evidence="11">
    <location>
        <begin position="21"/>
        <end position="336"/>
    </location>
</feature>
<dbReference type="Gene3D" id="3.30.1330.60">
    <property type="entry name" value="OmpA-like domain"/>
    <property type="match status" value="1"/>
</dbReference>
<dbReference type="InterPro" id="IPR011250">
    <property type="entry name" value="OMP/PagP_B-barrel"/>
</dbReference>
<evidence type="ECO:0000259" key="12">
    <source>
        <dbReference type="PROSITE" id="PS51123"/>
    </source>
</evidence>
<evidence type="ECO:0000313" key="13">
    <source>
        <dbReference type="EMBL" id="OEF11837.1"/>
    </source>
</evidence>
<evidence type="ECO:0000256" key="9">
    <source>
        <dbReference type="ARBA" id="ARBA00023237"/>
    </source>
</evidence>
<dbReference type="InterPro" id="IPR050330">
    <property type="entry name" value="Bact_OuterMem_StrucFunc"/>
</dbReference>
<dbReference type="PANTHER" id="PTHR30329:SF21">
    <property type="entry name" value="LIPOPROTEIN YIAD-RELATED"/>
    <property type="match status" value="1"/>
</dbReference>
<evidence type="ECO:0000256" key="8">
    <source>
        <dbReference type="ARBA" id="ARBA00023136"/>
    </source>
</evidence>
<keyword evidence="11" id="KW-0732">Signal</keyword>